<evidence type="ECO:0000256" key="1">
    <source>
        <dbReference type="ARBA" id="ARBA00007664"/>
    </source>
</evidence>
<reference evidence="11 12" key="1">
    <citation type="submission" date="2020-02" db="EMBL/GenBank/DDBJ databases">
        <authorList>
            <person name="Ferguson B K."/>
        </authorList>
    </citation>
    <scope>NUCLEOTIDE SEQUENCE [LARGE SCALE GENOMIC DNA]</scope>
</reference>
<dbReference type="GO" id="GO:0006508">
    <property type="term" value="P:proteolysis"/>
    <property type="evidence" value="ECO:0007669"/>
    <property type="project" value="UniProtKB-KW"/>
</dbReference>
<evidence type="ECO:0000256" key="8">
    <source>
        <dbReference type="RuleBase" id="RU363034"/>
    </source>
</evidence>
<organism evidence="11 12">
    <name type="scientific">Trichogramma brassicae</name>
    <dbReference type="NCBI Taxonomy" id="86971"/>
    <lineage>
        <taxon>Eukaryota</taxon>
        <taxon>Metazoa</taxon>
        <taxon>Ecdysozoa</taxon>
        <taxon>Arthropoda</taxon>
        <taxon>Hexapoda</taxon>
        <taxon>Insecta</taxon>
        <taxon>Pterygota</taxon>
        <taxon>Neoptera</taxon>
        <taxon>Endopterygota</taxon>
        <taxon>Hymenoptera</taxon>
        <taxon>Apocrita</taxon>
        <taxon>Proctotrupomorpha</taxon>
        <taxon>Chalcidoidea</taxon>
        <taxon>Trichogrammatidae</taxon>
        <taxon>Trichogramma</taxon>
    </lineage>
</organism>
<keyword evidence="3 9" id="KW-0732">Signal</keyword>
<dbReference type="SUPFAM" id="SSF50494">
    <property type="entry name" value="Trypsin-like serine proteases"/>
    <property type="match status" value="1"/>
</dbReference>
<dbReference type="PANTHER" id="PTHR24276">
    <property type="entry name" value="POLYSERASE-RELATED"/>
    <property type="match status" value="1"/>
</dbReference>
<dbReference type="CDD" id="cd00190">
    <property type="entry name" value="Tryp_SPc"/>
    <property type="match status" value="1"/>
</dbReference>
<dbReference type="InterPro" id="IPR050430">
    <property type="entry name" value="Peptidase_S1"/>
</dbReference>
<keyword evidence="12" id="KW-1185">Reference proteome</keyword>
<evidence type="ECO:0000259" key="10">
    <source>
        <dbReference type="PROSITE" id="PS50240"/>
    </source>
</evidence>
<dbReference type="InterPro" id="IPR009003">
    <property type="entry name" value="Peptidase_S1_PA"/>
</dbReference>
<keyword evidence="6" id="KW-0865">Zymogen</keyword>
<feature type="domain" description="Peptidase S1" evidence="10">
    <location>
        <begin position="29"/>
        <end position="256"/>
    </location>
</feature>
<dbReference type="InterPro" id="IPR018114">
    <property type="entry name" value="TRYPSIN_HIS"/>
</dbReference>
<dbReference type="PRINTS" id="PR00722">
    <property type="entry name" value="CHYMOTRYPSIN"/>
</dbReference>
<evidence type="ECO:0000313" key="11">
    <source>
        <dbReference type="EMBL" id="CAB0035991.1"/>
    </source>
</evidence>
<dbReference type="PROSITE" id="PS50240">
    <property type="entry name" value="TRYPSIN_DOM"/>
    <property type="match status" value="1"/>
</dbReference>
<dbReference type="Pfam" id="PF00089">
    <property type="entry name" value="Trypsin"/>
    <property type="match status" value="1"/>
</dbReference>
<dbReference type="PROSITE" id="PS00135">
    <property type="entry name" value="TRYPSIN_SER"/>
    <property type="match status" value="1"/>
</dbReference>
<feature type="signal peptide" evidence="9">
    <location>
        <begin position="1"/>
        <end position="20"/>
    </location>
</feature>
<evidence type="ECO:0000256" key="7">
    <source>
        <dbReference type="ARBA" id="ARBA00023157"/>
    </source>
</evidence>
<dbReference type="PROSITE" id="PS00134">
    <property type="entry name" value="TRYPSIN_HIS"/>
    <property type="match status" value="1"/>
</dbReference>
<keyword evidence="2 8" id="KW-0645">Protease</keyword>
<feature type="chain" id="PRO_5026075172" description="Peptidase S1 domain-containing protein" evidence="9">
    <location>
        <begin position="21"/>
        <end position="309"/>
    </location>
</feature>
<dbReference type="EMBL" id="CADCXV010000806">
    <property type="protein sequence ID" value="CAB0035991.1"/>
    <property type="molecule type" value="Genomic_DNA"/>
</dbReference>
<proteinExistence type="inferred from homology"/>
<keyword evidence="5 8" id="KW-0720">Serine protease</keyword>
<dbReference type="Proteomes" id="UP000479190">
    <property type="component" value="Unassembled WGS sequence"/>
</dbReference>
<dbReference type="InterPro" id="IPR001314">
    <property type="entry name" value="Peptidase_S1A"/>
</dbReference>
<dbReference type="OrthoDB" id="546450at2759"/>
<dbReference type="AlphaFoldDB" id="A0A6H5IHR6"/>
<evidence type="ECO:0000256" key="3">
    <source>
        <dbReference type="ARBA" id="ARBA00022729"/>
    </source>
</evidence>
<evidence type="ECO:0000256" key="9">
    <source>
        <dbReference type="SAM" id="SignalP"/>
    </source>
</evidence>
<name>A0A6H5IHR6_9HYME</name>
<sequence length="309" mass="34609">MRGVILLLYITFKYFGGVDCLPEPARPRIVEGHHTSIASHPHQVSIEYANRHNCGGSILDRHYVITAAHCVYGFDLSQITIRAGSSYREKNGHVHTVQEAHVYDCYGPCSLAHDIAIVRVKPPIHLGPRQRAIRLFSKDEPLEVGEWGTVTGWGLEHENHVAYPVNLKQAQVPIVDWDDCQKAYRDTDGIYEGQVCAGHLGVGGNNTCQGDSGGPLVVAGKLAGIVAWAHGCADPKFPTVFTEVAYYRDWIDATIGKNLHYRKEDCRLAFIREQQLSTEQVCNSYLNYISPDFMKDKNQPYELENSFIQ</sequence>
<dbReference type="SMART" id="SM00020">
    <property type="entry name" value="Tryp_SPc"/>
    <property type="match status" value="1"/>
</dbReference>
<dbReference type="InterPro" id="IPR001254">
    <property type="entry name" value="Trypsin_dom"/>
</dbReference>
<dbReference type="FunFam" id="2.40.10.10:FF:000077">
    <property type="entry name" value="Predicted protein"/>
    <property type="match status" value="1"/>
</dbReference>
<keyword evidence="4 8" id="KW-0378">Hydrolase</keyword>
<dbReference type="InterPro" id="IPR033116">
    <property type="entry name" value="TRYPSIN_SER"/>
</dbReference>
<evidence type="ECO:0000256" key="6">
    <source>
        <dbReference type="ARBA" id="ARBA00023145"/>
    </source>
</evidence>
<dbReference type="InterPro" id="IPR043504">
    <property type="entry name" value="Peptidase_S1_PA_chymotrypsin"/>
</dbReference>
<gene>
    <name evidence="11" type="ORF">TBRA_LOCUS7874</name>
</gene>
<comment type="similarity">
    <text evidence="1">Belongs to the peptidase S1 family.</text>
</comment>
<dbReference type="PANTHER" id="PTHR24276:SF91">
    <property type="entry name" value="AT26814P-RELATED"/>
    <property type="match status" value="1"/>
</dbReference>
<keyword evidence="7" id="KW-1015">Disulfide bond</keyword>
<evidence type="ECO:0000256" key="2">
    <source>
        <dbReference type="ARBA" id="ARBA00022670"/>
    </source>
</evidence>
<evidence type="ECO:0000256" key="5">
    <source>
        <dbReference type="ARBA" id="ARBA00022825"/>
    </source>
</evidence>
<dbReference type="GO" id="GO:0004252">
    <property type="term" value="F:serine-type endopeptidase activity"/>
    <property type="evidence" value="ECO:0007669"/>
    <property type="project" value="InterPro"/>
</dbReference>
<accession>A0A6H5IHR6</accession>
<dbReference type="Gene3D" id="2.40.10.10">
    <property type="entry name" value="Trypsin-like serine proteases"/>
    <property type="match status" value="1"/>
</dbReference>
<evidence type="ECO:0000256" key="4">
    <source>
        <dbReference type="ARBA" id="ARBA00022801"/>
    </source>
</evidence>
<protein>
    <recommendedName>
        <fullName evidence="10">Peptidase S1 domain-containing protein</fullName>
    </recommendedName>
</protein>
<evidence type="ECO:0000313" key="12">
    <source>
        <dbReference type="Proteomes" id="UP000479190"/>
    </source>
</evidence>